<reference evidence="3 4" key="1">
    <citation type="submission" date="2022-03" db="EMBL/GenBank/DDBJ databases">
        <title>Draft genome sequence of Furfurilactobacillus curtus JCM 31185.</title>
        <authorList>
            <person name="Suzuki S."/>
            <person name="Endo A."/>
            <person name="Kajikawa A."/>
        </authorList>
    </citation>
    <scope>NUCLEOTIDE SEQUENCE [LARGE SCALE GENOMIC DNA]</scope>
    <source>
        <strain evidence="3 4">JCM 31185</strain>
    </source>
</reference>
<dbReference type="InterPro" id="IPR001387">
    <property type="entry name" value="Cro/C1-type_HTH"/>
</dbReference>
<feature type="region of interest" description="Disordered" evidence="1">
    <location>
        <begin position="72"/>
        <end position="102"/>
    </location>
</feature>
<accession>A0ABQ5JQG9</accession>
<proteinExistence type="predicted"/>
<keyword evidence="4" id="KW-1185">Reference proteome</keyword>
<evidence type="ECO:0000256" key="1">
    <source>
        <dbReference type="SAM" id="MobiDB-lite"/>
    </source>
</evidence>
<dbReference type="Pfam" id="PF01381">
    <property type="entry name" value="HTH_3"/>
    <property type="match status" value="1"/>
</dbReference>
<dbReference type="RefSeq" id="WP_407883509.1">
    <property type="nucleotide sequence ID" value="NZ_BQXO01000003.1"/>
</dbReference>
<sequence length="140" mass="15815">MAKKGSRLNEKEAAFFDEHFRPSMKNQHVTQANLADQIGTTRPTVAMWMQNRSRPLRPAFLKIAEVLDWDLSGVSRQEDDPAPVEELPESKTSEPAPASVPEKPTIVDLRLSLIRQQVAEMDELQFLQLQEHIADILAGK</sequence>
<gene>
    <name evidence="3" type="ORF">JCM31185_11570</name>
</gene>
<dbReference type="CDD" id="cd00093">
    <property type="entry name" value="HTH_XRE"/>
    <property type="match status" value="1"/>
</dbReference>
<comment type="caution">
    <text evidence="3">The sequence shown here is derived from an EMBL/GenBank/DDBJ whole genome shotgun (WGS) entry which is preliminary data.</text>
</comment>
<protein>
    <recommendedName>
        <fullName evidence="2">HTH cro/C1-type domain-containing protein</fullName>
    </recommendedName>
</protein>
<dbReference type="PROSITE" id="PS50943">
    <property type="entry name" value="HTH_CROC1"/>
    <property type="match status" value="1"/>
</dbReference>
<dbReference type="Proteomes" id="UP001628078">
    <property type="component" value="Unassembled WGS sequence"/>
</dbReference>
<dbReference type="Gene3D" id="1.10.260.40">
    <property type="entry name" value="lambda repressor-like DNA-binding domains"/>
    <property type="match status" value="1"/>
</dbReference>
<dbReference type="EMBL" id="BQXO01000003">
    <property type="protein sequence ID" value="GKT05869.1"/>
    <property type="molecule type" value="Genomic_DNA"/>
</dbReference>
<feature type="domain" description="HTH cro/C1-type" evidence="2">
    <location>
        <begin position="25"/>
        <end position="74"/>
    </location>
</feature>
<name>A0ABQ5JQG9_9LACO</name>
<organism evidence="3 4">
    <name type="scientific">Furfurilactobacillus curtus</name>
    <dbReference type="NCBI Taxonomy" id="1746200"/>
    <lineage>
        <taxon>Bacteria</taxon>
        <taxon>Bacillati</taxon>
        <taxon>Bacillota</taxon>
        <taxon>Bacilli</taxon>
        <taxon>Lactobacillales</taxon>
        <taxon>Lactobacillaceae</taxon>
        <taxon>Furfurilactobacillus</taxon>
    </lineage>
</organism>
<evidence type="ECO:0000313" key="4">
    <source>
        <dbReference type="Proteomes" id="UP001628078"/>
    </source>
</evidence>
<dbReference type="InterPro" id="IPR010982">
    <property type="entry name" value="Lambda_DNA-bd_dom_sf"/>
</dbReference>
<evidence type="ECO:0000259" key="2">
    <source>
        <dbReference type="PROSITE" id="PS50943"/>
    </source>
</evidence>
<dbReference type="SUPFAM" id="SSF47413">
    <property type="entry name" value="lambda repressor-like DNA-binding domains"/>
    <property type="match status" value="1"/>
</dbReference>
<evidence type="ECO:0000313" key="3">
    <source>
        <dbReference type="EMBL" id="GKT05869.1"/>
    </source>
</evidence>